<organism evidence="2 3">
    <name type="scientific">Flavobacterium phragmitis</name>
    <dbReference type="NCBI Taxonomy" id="739143"/>
    <lineage>
        <taxon>Bacteria</taxon>
        <taxon>Pseudomonadati</taxon>
        <taxon>Bacteroidota</taxon>
        <taxon>Flavobacteriia</taxon>
        <taxon>Flavobacteriales</taxon>
        <taxon>Flavobacteriaceae</taxon>
        <taxon>Flavobacterium</taxon>
    </lineage>
</organism>
<sequence length="110" mass="11886">MGKFVITTRTNGEFQFNLKAGNGQTILTSEGYTTKAACNNGIESVKNNAADDNRYDRKEAKNGKPYFNLKAGNGQIIGSSEMYESVAARENGIESVKKNAPDATIDDQTA</sequence>
<dbReference type="PANTHER" id="PTHR40606">
    <property type="match status" value="1"/>
</dbReference>
<dbReference type="STRING" id="739143.SAMN05216297_10937"/>
<dbReference type="EMBL" id="FOMH01000009">
    <property type="protein sequence ID" value="SFD54453.1"/>
    <property type="molecule type" value="Genomic_DNA"/>
</dbReference>
<gene>
    <name evidence="2" type="ORF">SAMN05216297_10937</name>
</gene>
<reference evidence="3" key="1">
    <citation type="submission" date="2016-10" db="EMBL/GenBank/DDBJ databases">
        <authorList>
            <person name="Varghese N."/>
            <person name="Submissions S."/>
        </authorList>
    </citation>
    <scope>NUCLEOTIDE SEQUENCE [LARGE SCALE GENOMIC DNA]</scope>
    <source>
        <strain evidence="3">CGMCC 1.10370</strain>
    </source>
</reference>
<protein>
    <recommendedName>
        <fullName evidence="1">DUF1508 domain-containing protein</fullName>
    </recommendedName>
</protein>
<dbReference type="Gene3D" id="2.30.29.80">
    <property type="match status" value="1"/>
</dbReference>
<dbReference type="InterPro" id="IPR010879">
    <property type="entry name" value="DUF1508"/>
</dbReference>
<feature type="domain" description="DUF1508" evidence="1">
    <location>
        <begin position="11"/>
        <end position="56"/>
    </location>
</feature>
<dbReference type="SUPFAM" id="SSF160113">
    <property type="entry name" value="YegP-like"/>
    <property type="match status" value="2"/>
</dbReference>
<dbReference type="Pfam" id="PF07411">
    <property type="entry name" value="DUF1508"/>
    <property type="match status" value="2"/>
</dbReference>
<dbReference type="InterPro" id="IPR051141">
    <property type="entry name" value="UPF0339_domain"/>
</dbReference>
<evidence type="ECO:0000259" key="1">
    <source>
        <dbReference type="Pfam" id="PF07411"/>
    </source>
</evidence>
<dbReference type="Proteomes" id="UP000199672">
    <property type="component" value="Unassembled WGS sequence"/>
</dbReference>
<dbReference type="InterPro" id="IPR036913">
    <property type="entry name" value="YegP-like_sf"/>
</dbReference>
<dbReference type="PANTHER" id="PTHR40606:SF1">
    <property type="entry name" value="UPF0339 PROTEIN YEGP"/>
    <property type="match status" value="1"/>
</dbReference>
<accession>A0A1I1TDR6</accession>
<dbReference type="OrthoDB" id="9802792at2"/>
<feature type="domain" description="DUF1508" evidence="1">
    <location>
        <begin position="60"/>
        <end position="107"/>
    </location>
</feature>
<evidence type="ECO:0000313" key="2">
    <source>
        <dbReference type="EMBL" id="SFD54453.1"/>
    </source>
</evidence>
<name>A0A1I1TDR6_9FLAO</name>
<keyword evidence="3" id="KW-1185">Reference proteome</keyword>
<dbReference type="RefSeq" id="WP_091495489.1">
    <property type="nucleotide sequence ID" value="NZ_FOMH01000009.1"/>
</dbReference>
<dbReference type="AlphaFoldDB" id="A0A1I1TDR6"/>
<proteinExistence type="predicted"/>
<evidence type="ECO:0000313" key="3">
    <source>
        <dbReference type="Proteomes" id="UP000199672"/>
    </source>
</evidence>